<accession>A0ABQ5HVQ4</accession>
<dbReference type="EMBL" id="BQNB010020008">
    <property type="protein sequence ID" value="GJT91327.1"/>
    <property type="molecule type" value="Genomic_DNA"/>
</dbReference>
<reference evidence="2" key="2">
    <citation type="submission" date="2022-01" db="EMBL/GenBank/DDBJ databases">
        <authorList>
            <person name="Yamashiro T."/>
            <person name="Shiraishi A."/>
            <person name="Satake H."/>
            <person name="Nakayama K."/>
        </authorList>
    </citation>
    <scope>NUCLEOTIDE SEQUENCE</scope>
</reference>
<gene>
    <name evidence="2" type="ORF">Tco_1080172</name>
</gene>
<evidence type="ECO:0000313" key="3">
    <source>
        <dbReference type="Proteomes" id="UP001151760"/>
    </source>
</evidence>
<sequence length="418" mass="47041">MVAYLERTDGNADFHKIVDFLTTSPIHYALTVSPTIYASYIEQFWNTAHSQTVNDVKQIHATIDGKTVVISESSVRSDLHFNDEDGITCLTNETIFENLALMGQMTDGKGLPLCLLALEAAQASGDRPRCQRKPLGVIALIALSQKVEGLESDLKKTKKLRRLTLVTSEDEEDLVAEDPSKQGRSLIEEMDLDAGISLVPPHVEVQGRYGQNLETQEGFGDGQEVSTVAQRPLMEIRKSDAKDKGKAKMDETESPRKMKQRERAQISRDEEGFIDVEWDDVLARVAADEDFLEGSEMKRASQEVFRKACCKINIREASEGIGNIRVGNHTEAYQIFADMLKKFNRDDLVKLWDLVKERYMHDPLVWSAYDTCGVHHVSSVRGHDIFMLVEKEYPLTRGTLGLMMVARLLVEADSEMSR</sequence>
<reference evidence="2" key="1">
    <citation type="journal article" date="2022" name="Int. J. Mol. Sci.">
        <title>Draft Genome of Tanacetum Coccineum: Genomic Comparison of Closely Related Tanacetum-Family Plants.</title>
        <authorList>
            <person name="Yamashiro T."/>
            <person name="Shiraishi A."/>
            <person name="Nakayama K."/>
            <person name="Satake H."/>
        </authorList>
    </citation>
    <scope>NUCLEOTIDE SEQUENCE</scope>
</reference>
<organism evidence="2 3">
    <name type="scientific">Tanacetum coccineum</name>
    <dbReference type="NCBI Taxonomy" id="301880"/>
    <lineage>
        <taxon>Eukaryota</taxon>
        <taxon>Viridiplantae</taxon>
        <taxon>Streptophyta</taxon>
        <taxon>Embryophyta</taxon>
        <taxon>Tracheophyta</taxon>
        <taxon>Spermatophyta</taxon>
        <taxon>Magnoliopsida</taxon>
        <taxon>eudicotyledons</taxon>
        <taxon>Gunneridae</taxon>
        <taxon>Pentapetalae</taxon>
        <taxon>asterids</taxon>
        <taxon>campanulids</taxon>
        <taxon>Asterales</taxon>
        <taxon>Asteraceae</taxon>
        <taxon>Asteroideae</taxon>
        <taxon>Anthemideae</taxon>
        <taxon>Anthemidinae</taxon>
        <taxon>Tanacetum</taxon>
    </lineage>
</organism>
<evidence type="ECO:0000313" key="2">
    <source>
        <dbReference type="EMBL" id="GJT91327.1"/>
    </source>
</evidence>
<evidence type="ECO:0000256" key="1">
    <source>
        <dbReference type="SAM" id="MobiDB-lite"/>
    </source>
</evidence>
<proteinExistence type="predicted"/>
<dbReference type="Proteomes" id="UP001151760">
    <property type="component" value="Unassembled WGS sequence"/>
</dbReference>
<protein>
    <recommendedName>
        <fullName evidence="4">Xylulose kinase-1</fullName>
    </recommendedName>
</protein>
<feature type="region of interest" description="Disordered" evidence="1">
    <location>
        <begin position="239"/>
        <end position="266"/>
    </location>
</feature>
<comment type="caution">
    <text evidence="2">The sequence shown here is derived from an EMBL/GenBank/DDBJ whole genome shotgun (WGS) entry which is preliminary data.</text>
</comment>
<evidence type="ECO:0008006" key="4">
    <source>
        <dbReference type="Google" id="ProtNLM"/>
    </source>
</evidence>
<name>A0ABQ5HVQ4_9ASTR</name>
<keyword evidence="3" id="KW-1185">Reference proteome</keyword>